<organism evidence="2 3">
    <name type="scientific">Lithospermum erythrorhizon</name>
    <name type="common">Purple gromwell</name>
    <name type="synonym">Lithospermum officinale var. erythrorhizon</name>
    <dbReference type="NCBI Taxonomy" id="34254"/>
    <lineage>
        <taxon>Eukaryota</taxon>
        <taxon>Viridiplantae</taxon>
        <taxon>Streptophyta</taxon>
        <taxon>Embryophyta</taxon>
        <taxon>Tracheophyta</taxon>
        <taxon>Spermatophyta</taxon>
        <taxon>Magnoliopsida</taxon>
        <taxon>eudicotyledons</taxon>
        <taxon>Gunneridae</taxon>
        <taxon>Pentapetalae</taxon>
        <taxon>asterids</taxon>
        <taxon>lamiids</taxon>
        <taxon>Boraginales</taxon>
        <taxon>Boraginaceae</taxon>
        <taxon>Boraginoideae</taxon>
        <taxon>Lithospermeae</taxon>
        <taxon>Lithospermum</taxon>
    </lineage>
</organism>
<proteinExistence type="predicted"/>
<feature type="region of interest" description="Disordered" evidence="1">
    <location>
        <begin position="96"/>
        <end position="118"/>
    </location>
</feature>
<evidence type="ECO:0000313" key="2">
    <source>
        <dbReference type="EMBL" id="GAA0158662.1"/>
    </source>
</evidence>
<feature type="region of interest" description="Disordered" evidence="1">
    <location>
        <begin position="1"/>
        <end position="30"/>
    </location>
</feature>
<dbReference type="PANTHER" id="PTHR37725">
    <property type="match status" value="1"/>
</dbReference>
<reference evidence="2 3" key="1">
    <citation type="submission" date="2024-01" db="EMBL/GenBank/DDBJ databases">
        <title>The complete chloroplast genome sequence of Lithospermum erythrorhizon: insights into the phylogenetic relationship among Boraginaceae species and the maternal lineages of purple gromwells.</title>
        <authorList>
            <person name="Okada T."/>
            <person name="Watanabe K."/>
        </authorList>
    </citation>
    <scope>NUCLEOTIDE SEQUENCE [LARGE SCALE GENOMIC DNA]</scope>
</reference>
<feature type="compositionally biased region" description="Basic and acidic residues" evidence="1">
    <location>
        <begin position="96"/>
        <end position="109"/>
    </location>
</feature>
<comment type="caution">
    <text evidence="2">The sequence shown here is derived from an EMBL/GenBank/DDBJ whole genome shotgun (WGS) entry which is preliminary data.</text>
</comment>
<dbReference type="Proteomes" id="UP001454036">
    <property type="component" value="Unassembled WGS sequence"/>
</dbReference>
<feature type="compositionally biased region" description="Polar residues" evidence="1">
    <location>
        <begin position="1"/>
        <end position="12"/>
    </location>
</feature>
<gene>
    <name evidence="2" type="ORF">LIER_38705</name>
</gene>
<keyword evidence="3" id="KW-1185">Reference proteome</keyword>
<sequence length="152" mass="17801">MVDLRYSSTSQDEYQEHGDATEYLFSDNEESDHSRKKPYMIRWKSGKRVDPRLLTTLESFKEIYDEKRDLFNKIFPGMYNEFVDVFNKLGEMTRRNKEARTMERSRTLERSSSFGSPRPSLGMEMNDEFFDEKFKVRPPTIIIGGLDGGKGG</sequence>
<protein>
    <submittedName>
        <fullName evidence="2">Uncharacterized protein</fullName>
    </submittedName>
</protein>
<evidence type="ECO:0000313" key="3">
    <source>
        <dbReference type="Proteomes" id="UP001454036"/>
    </source>
</evidence>
<evidence type="ECO:0000256" key="1">
    <source>
        <dbReference type="SAM" id="MobiDB-lite"/>
    </source>
</evidence>
<accession>A0AAV3Q3K6</accession>
<dbReference type="AlphaFoldDB" id="A0AAV3Q3K6"/>
<name>A0AAV3Q3K6_LITER</name>
<dbReference type="EMBL" id="BAABME010019887">
    <property type="protein sequence ID" value="GAA0158662.1"/>
    <property type="molecule type" value="Genomic_DNA"/>
</dbReference>
<dbReference type="PANTHER" id="PTHR37725:SF1">
    <property type="match status" value="1"/>
</dbReference>